<feature type="compositionally biased region" description="Basic and acidic residues" evidence="3">
    <location>
        <begin position="175"/>
        <end position="200"/>
    </location>
</feature>
<dbReference type="SMART" id="SM00394">
    <property type="entry name" value="RIIa"/>
    <property type="match status" value="1"/>
</dbReference>
<dbReference type="SUPFAM" id="SSF47391">
    <property type="entry name" value="Dimerization-anchoring domain of cAMP-dependent PK regulatory subunit"/>
    <property type="match status" value="1"/>
</dbReference>
<evidence type="ECO:0000256" key="3">
    <source>
        <dbReference type="SAM" id="MobiDB-lite"/>
    </source>
</evidence>
<dbReference type="GO" id="GO:0005777">
    <property type="term" value="C:peroxisome"/>
    <property type="evidence" value="ECO:0007669"/>
    <property type="project" value="InterPro"/>
</dbReference>
<evidence type="ECO:0000313" key="5">
    <source>
        <dbReference type="EMBL" id="CAG2254392.1"/>
    </source>
</evidence>
<feature type="compositionally biased region" description="Acidic residues" evidence="3">
    <location>
        <begin position="280"/>
        <end position="290"/>
    </location>
</feature>
<dbReference type="Gene3D" id="1.20.120.900">
    <property type="entry name" value="Pex19, mPTS binding domain"/>
    <property type="match status" value="1"/>
</dbReference>
<dbReference type="OrthoDB" id="252964at2759"/>
<accession>A0A8S3VDX7</accession>
<feature type="compositionally biased region" description="Basic and acidic residues" evidence="3">
    <location>
        <begin position="461"/>
        <end position="509"/>
    </location>
</feature>
<comment type="caution">
    <text evidence="5">The sequence shown here is derived from an EMBL/GenBank/DDBJ whole genome shotgun (WGS) entry which is preliminary data.</text>
</comment>
<dbReference type="Pfam" id="PF04614">
    <property type="entry name" value="Pex19"/>
    <property type="match status" value="1"/>
</dbReference>
<feature type="compositionally biased region" description="Acidic residues" evidence="3">
    <location>
        <begin position="375"/>
        <end position="387"/>
    </location>
</feature>
<dbReference type="AlphaFoldDB" id="A0A8S3VDX7"/>
<dbReference type="Proteomes" id="UP000683360">
    <property type="component" value="Unassembled WGS sequence"/>
</dbReference>
<gene>
    <name evidence="5" type="ORF">MEDL_65877</name>
</gene>
<dbReference type="SMART" id="SM00015">
    <property type="entry name" value="IQ"/>
    <property type="match status" value="9"/>
</dbReference>
<evidence type="ECO:0000259" key="4">
    <source>
        <dbReference type="SMART" id="SM00394"/>
    </source>
</evidence>
<dbReference type="InterPro" id="IPR000048">
    <property type="entry name" value="IQ_motif_EF-hand-BS"/>
</dbReference>
<feature type="region of interest" description="Disordered" evidence="3">
    <location>
        <begin position="868"/>
        <end position="890"/>
    </location>
</feature>
<reference evidence="5" key="1">
    <citation type="submission" date="2021-03" db="EMBL/GenBank/DDBJ databases">
        <authorList>
            <person name="Bekaert M."/>
        </authorList>
    </citation>
    <scope>NUCLEOTIDE SEQUENCE</scope>
</reference>
<keyword evidence="6" id="KW-1185">Reference proteome</keyword>
<feature type="compositionally biased region" description="Acidic residues" evidence="3">
    <location>
        <begin position="328"/>
        <end position="339"/>
    </location>
</feature>
<dbReference type="CDD" id="cd23767">
    <property type="entry name" value="IQCD"/>
    <property type="match status" value="5"/>
</dbReference>
<dbReference type="EMBL" id="CAJPWZ010003244">
    <property type="protein sequence ID" value="CAG2254392.1"/>
    <property type="molecule type" value="Genomic_DNA"/>
</dbReference>
<feature type="compositionally biased region" description="Basic and acidic residues" evidence="3">
    <location>
        <begin position="256"/>
        <end position="279"/>
    </location>
</feature>
<dbReference type="Gene3D" id="1.20.890.10">
    <property type="entry name" value="cAMP-dependent protein kinase regulatory subunit, dimerization-anchoring domain"/>
    <property type="match status" value="1"/>
</dbReference>
<dbReference type="CDD" id="cd12100">
    <property type="entry name" value="DD_CABYR_SP17"/>
    <property type="match status" value="1"/>
</dbReference>
<dbReference type="GO" id="GO:0005516">
    <property type="term" value="F:calmodulin binding"/>
    <property type="evidence" value="ECO:0007669"/>
    <property type="project" value="TreeGrafter"/>
</dbReference>
<sequence length="890" mass="101339">MAVPFSNTKLRVPKGFQNVLEGLAREVLRNQPDNIYEFGAKYFEQMLAVRDETGHDPAVHGARLEDRFYNNDSFKSPVVDSGDPQQQDAALKIQTEFRRHDAVKKVEVMQEEEAALTIQSSFRGHQDREKVKQMIVEKDPAQPKAEEEEVDIDLTDPDVEHAAIKIQAGFKGYKARKDVQTKAKSKKPEVKEQTELDKAATKIQAGFRGHQTRQQHKNPKEKQPEPKEEEVDIDLNDPEVEKAATKIQAGFRGHQTRKEMQSKTDVKSETKVDQSKQSETEEVDIDLNDPEVEKAATKIQAGFRGHKTRKEMLSKTDVQTTQEKEPSKEEEEVDIDLNDPEVEKAAIKIQAGFKGFQTRKEMQSKSEEKVPEKKEEEEEVDIDLNDPDVEKAAIKIQAGFKGFQTRKEMQSKKSETEVKTEEKTEAKKEEKQEEEVDIDLEDPATADAALKIQAGFRGYKTRKELQGQVEEGKTKESESNTESKEETKTESKVEETKTESKVEETKTDSKEEEVDIDLTDPEKRKRKKKQRKQKRRLKTEISEIIINLVNKYTKKQQQRTAKMTVDYIVEYFIYMQDKLRITLNPNQASKMLEVLSAFPSFKKPNDLPDHLRLSKLHLKRLKKWRKLAIENKEKPTFAGSTKLTAGAYRLFQDNQVLDNESDDIKEEDDDDSIFSDLSDEDEDQDQNAFGDLGSGFKQLSKGMGNVFSNVIGPIGTTAAEPGKDGENRAKGLVPLVSGMTGMIGKNLMYEPYKATRDALEEWIQENRGAIESKDIQTREKQLEIIKQIVSMYEEEKEDEDEEITKTRNIKIMELITETEKLGELPKEVQAKSSEFYQEADHTQMLEGMTDILTSTMETMFKGIGESMSGLEKSMSGGEGEEGSGDACTIL</sequence>
<dbReference type="Pfam" id="PF02197">
    <property type="entry name" value="RIIa"/>
    <property type="match status" value="1"/>
</dbReference>
<feature type="domain" description="RIIa" evidence="4">
    <location>
        <begin position="14"/>
        <end position="51"/>
    </location>
</feature>
<feature type="compositionally biased region" description="Acidic residues" evidence="3">
    <location>
        <begin position="227"/>
        <end position="238"/>
    </location>
</feature>
<dbReference type="Gene3D" id="1.20.5.190">
    <property type="match status" value="5"/>
</dbReference>
<dbReference type="InterPro" id="IPR006708">
    <property type="entry name" value="Pex19"/>
</dbReference>
<feature type="compositionally biased region" description="Acidic residues" evidence="3">
    <location>
        <begin position="659"/>
        <end position="685"/>
    </location>
</feature>
<dbReference type="PANTHER" id="PTHR10699:SF11">
    <property type="entry name" value="IGLOO, ISOFORM A"/>
    <property type="match status" value="1"/>
</dbReference>
<feature type="region of interest" description="Disordered" evidence="3">
    <location>
        <begin position="659"/>
        <end position="694"/>
    </location>
</feature>
<feature type="compositionally biased region" description="Acidic residues" evidence="3">
    <location>
        <begin position="510"/>
        <end position="519"/>
    </location>
</feature>
<feature type="compositionally biased region" description="Basic and acidic residues" evidence="3">
    <location>
        <begin position="358"/>
        <end position="374"/>
    </location>
</feature>
<organism evidence="5 6">
    <name type="scientific">Mytilus edulis</name>
    <name type="common">Blue mussel</name>
    <dbReference type="NCBI Taxonomy" id="6550"/>
    <lineage>
        <taxon>Eukaryota</taxon>
        <taxon>Metazoa</taxon>
        <taxon>Spiralia</taxon>
        <taxon>Lophotrochozoa</taxon>
        <taxon>Mollusca</taxon>
        <taxon>Bivalvia</taxon>
        <taxon>Autobranchia</taxon>
        <taxon>Pteriomorphia</taxon>
        <taxon>Mytilida</taxon>
        <taxon>Mytiloidea</taxon>
        <taxon>Mytilidae</taxon>
        <taxon>Mytilinae</taxon>
        <taxon>Mytilus</taxon>
    </lineage>
</organism>
<comment type="similarity">
    <text evidence="1">Belongs to the peroxin-19 family.</text>
</comment>
<evidence type="ECO:0000256" key="1">
    <source>
        <dbReference type="ARBA" id="ARBA00006326"/>
    </source>
</evidence>
<dbReference type="InterPro" id="IPR047579">
    <property type="entry name" value="DD_CABYR_SP17"/>
</dbReference>
<evidence type="ECO:0000256" key="2">
    <source>
        <dbReference type="ARBA" id="ARBA00029688"/>
    </source>
</evidence>
<dbReference type="Pfam" id="PF00612">
    <property type="entry name" value="IQ"/>
    <property type="match status" value="8"/>
</dbReference>
<feature type="compositionally biased region" description="Acidic residues" evidence="3">
    <location>
        <begin position="432"/>
        <end position="444"/>
    </location>
</feature>
<dbReference type="FunFam" id="1.20.5.190:FF:000055">
    <property type="entry name" value="Putative microtubule-associated protein futsch"/>
    <property type="match status" value="2"/>
</dbReference>
<proteinExistence type="inferred from homology"/>
<feature type="region of interest" description="Disordered" evidence="3">
    <location>
        <begin position="175"/>
        <end position="339"/>
    </location>
</feature>
<feature type="region of interest" description="Disordered" evidence="3">
    <location>
        <begin position="352"/>
        <end position="534"/>
    </location>
</feature>
<name>A0A8S3VDX7_MYTED</name>
<dbReference type="InterPro" id="IPR003117">
    <property type="entry name" value="cAMP_dep_PK_reg_su_I/II_a/b"/>
</dbReference>
<dbReference type="PROSITE" id="PS50096">
    <property type="entry name" value="IQ"/>
    <property type="match status" value="9"/>
</dbReference>
<dbReference type="InterPro" id="IPR038322">
    <property type="entry name" value="Pex19_C_sf"/>
</dbReference>
<evidence type="ECO:0000313" key="6">
    <source>
        <dbReference type="Proteomes" id="UP000683360"/>
    </source>
</evidence>
<protein>
    <recommendedName>
        <fullName evidence="2">Peroxin-19</fullName>
    </recommendedName>
</protein>
<feature type="compositionally biased region" description="Basic and acidic residues" evidence="3">
    <location>
        <begin position="405"/>
        <end position="431"/>
    </location>
</feature>
<feature type="compositionally biased region" description="Basic residues" evidence="3">
    <location>
        <begin position="524"/>
        <end position="534"/>
    </location>
</feature>
<dbReference type="PANTHER" id="PTHR10699">
    <property type="entry name" value="NEUROMODULIN"/>
    <property type="match status" value="1"/>
</dbReference>